<dbReference type="InterPro" id="IPR050489">
    <property type="entry name" value="Tyr-tRNA_synthase"/>
</dbReference>
<dbReference type="FunFam" id="3.40.50.620:FF:000103">
    <property type="entry name" value="tyrosine--tRNA ligase 1, cytoplasmic"/>
    <property type="match status" value="1"/>
</dbReference>
<dbReference type="GO" id="GO:0004831">
    <property type="term" value="F:tyrosine-tRNA ligase activity"/>
    <property type="evidence" value="ECO:0007669"/>
    <property type="project" value="UniProtKB-EC"/>
</dbReference>
<comment type="similarity">
    <text evidence="3 13">Belongs to the class-I aminoacyl-tRNA synthetase family.</text>
</comment>
<dbReference type="FunFam" id="3.40.50.620:FF:000085">
    <property type="entry name" value="Tyrosine--tRNA ligase 1 cytoplasmic"/>
    <property type="match status" value="1"/>
</dbReference>
<keyword evidence="8 13" id="KW-0067">ATP-binding</keyword>
<evidence type="ECO:0000256" key="12">
    <source>
        <dbReference type="ARBA" id="ARBA00048248"/>
    </source>
</evidence>
<dbReference type="GO" id="GO:0005829">
    <property type="term" value="C:cytosol"/>
    <property type="evidence" value="ECO:0007669"/>
    <property type="project" value="UniProtKB-SubCell"/>
</dbReference>
<evidence type="ECO:0000256" key="4">
    <source>
        <dbReference type="ARBA" id="ARBA00013160"/>
    </source>
</evidence>
<dbReference type="InterPro" id="IPR002305">
    <property type="entry name" value="aa-tRNA-synth_Ic"/>
</dbReference>
<dbReference type="InterPro" id="IPR014729">
    <property type="entry name" value="Rossmann-like_a/b/a_fold"/>
</dbReference>
<proteinExistence type="inferred from homology"/>
<organism evidence="14 15">
    <name type="scientific">Tribonema minus</name>
    <dbReference type="NCBI Taxonomy" id="303371"/>
    <lineage>
        <taxon>Eukaryota</taxon>
        <taxon>Sar</taxon>
        <taxon>Stramenopiles</taxon>
        <taxon>Ochrophyta</taxon>
        <taxon>PX clade</taxon>
        <taxon>Xanthophyceae</taxon>
        <taxon>Tribonematales</taxon>
        <taxon>Tribonemataceae</taxon>
        <taxon>Tribonema</taxon>
    </lineage>
</organism>
<evidence type="ECO:0000313" key="15">
    <source>
        <dbReference type="Proteomes" id="UP000664859"/>
    </source>
</evidence>
<evidence type="ECO:0000256" key="9">
    <source>
        <dbReference type="ARBA" id="ARBA00022917"/>
    </source>
</evidence>
<keyword evidence="5" id="KW-0963">Cytoplasm</keyword>
<dbReference type="SUPFAM" id="SSF52374">
    <property type="entry name" value="Nucleotidylyl transferase"/>
    <property type="match status" value="1"/>
</dbReference>
<dbReference type="OrthoDB" id="197206at2759"/>
<protein>
    <recommendedName>
        <fullName evidence="4">tyrosine--tRNA ligase</fullName>
        <ecNumber evidence="4">6.1.1.1</ecNumber>
    </recommendedName>
    <alternativeName>
        <fullName evidence="11">Tyrosyl-tRNA synthetase</fullName>
    </alternativeName>
</protein>
<evidence type="ECO:0000256" key="3">
    <source>
        <dbReference type="ARBA" id="ARBA00005594"/>
    </source>
</evidence>
<comment type="function">
    <text evidence="1">Catalyzes the attachment of tyrosine to tRNA(Tyr) in a two-step reaction: tyrosine is first activated by ATP to form Tyr-AMP and then transferred to the acceptor end of tRNA(Tyr).</text>
</comment>
<evidence type="ECO:0000256" key="10">
    <source>
        <dbReference type="ARBA" id="ARBA00023146"/>
    </source>
</evidence>
<reference evidence="14" key="1">
    <citation type="submission" date="2021-02" db="EMBL/GenBank/DDBJ databases">
        <title>First Annotated Genome of the Yellow-green Alga Tribonema minus.</title>
        <authorList>
            <person name="Mahan K.M."/>
        </authorList>
    </citation>
    <scope>NUCLEOTIDE SEQUENCE</scope>
    <source>
        <strain evidence="14">UTEX B ZZ1240</strain>
    </source>
</reference>
<gene>
    <name evidence="14" type="ORF">JKP88DRAFT_338621</name>
</gene>
<comment type="subcellular location">
    <subcellularLocation>
        <location evidence="2">Cytoplasm</location>
        <location evidence="2">Cytosol</location>
    </subcellularLocation>
</comment>
<evidence type="ECO:0000313" key="14">
    <source>
        <dbReference type="EMBL" id="KAG5175381.1"/>
    </source>
</evidence>
<dbReference type="EC" id="6.1.1.1" evidence="4"/>
<dbReference type="Proteomes" id="UP000664859">
    <property type="component" value="Unassembled WGS sequence"/>
</dbReference>
<keyword evidence="10 13" id="KW-0030">Aminoacyl-tRNA synthetase</keyword>
<dbReference type="PANTHER" id="PTHR46264">
    <property type="entry name" value="TYROSINE-TRNA LIGASE"/>
    <property type="match status" value="1"/>
</dbReference>
<dbReference type="AlphaFoldDB" id="A0A835YH37"/>
<dbReference type="GO" id="GO:0006437">
    <property type="term" value="P:tyrosyl-tRNA aminoacylation"/>
    <property type="evidence" value="ECO:0007669"/>
    <property type="project" value="TreeGrafter"/>
</dbReference>
<comment type="caution">
    <text evidence="14">The sequence shown here is derived from an EMBL/GenBank/DDBJ whole genome shotgun (WGS) entry which is preliminary data.</text>
</comment>
<evidence type="ECO:0000256" key="13">
    <source>
        <dbReference type="RuleBase" id="RU363036"/>
    </source>
</evidence>
<dbReference type="Gene3D" id="3.40.50.620">
    <property type="entry name" value="HUPs"/>
    <property type="match status" value="2"/>
</dbReference>
<keyword evidence="9 13" id="KW-0648">Protein biosynthesis</keyword>
<accession>A0A835YH37</accession>
<dbReference type="EMBL" id="JAFCMP010000550">
    <property type="protein sequence ID" value="KAG5175381.1"/>
    <property type="molecule type" value="Genomic_DNA"/>
</dbReference>
<keyword evidence="15" id="KW-1185">Reference proteome</keyword>
<evidence type="ECO:0000256" key="11">
    <source>
        <dbReference type="ARBA" id="ARBA00033323"/>
    </source>
</evidence>
<sequence length="423" mass="46860">MAKKAKGDGGSDSAKSRFVVNPTSKFSVLDIAGTSQPAVAGAKSSASAASAKGPAPAADSTIGAPPFDPSNLVKSELSLQERFDLCRSVAEECIQEDELMRLLEFKDHPIVYDGFEPSGRMHIAQGVMRALNVNKLTKAGCHFKFWVADWFAQLNNKMGGDLAKIQVVGKYMIEIWKAVGMDMRNVQFLWASEEINRSPAEYWGRVMEIARLSTVARIQRCCTIMGRSETEEMSSAQVFYPCMQCADVFYLKADICQLGLDQRKVNMLAREYCDQTRPKIKHKPVILSHHMLAGLKEGQIKMSKSDPDSAIFMEDTPEDLARKVKKAYCPPGIVDANPVLDYCKNILFGYFGQITIAYKDGDQVYTTYEALEADYVSGKLHPSDLKPAATASLNKILQPVRDHFSSGEPAKLLALVKKYKITK</sequence>
<evidence type="ECO:0000256" key="2">
    <source>
        <dbReference type="ARBA" id="ARBA00004514"/>
    </source>
</evidence>
<dbReference type="GO" id="GO:0005524">
    <property type="term" value="F:ATP binding"/>
    <property type="evidence" value="ECO:0007669"/>
    <property type="project" value="UniProtKB-KW"/>
</dbReference>
<dbReference type="Pfam" id="PF00579">
    <property type="entry name" value="tRNA-synt_1b"/>
    <property type="match status" value="1"/>
</dbReference>
<keyword evidence="7 13" id="KW-0547">Nucleotide-binding</keyword>
<keyword evidence="6 13" id="KW-0436">Ligase</keyword>
<comment type="catalytic activity">
    <reaction evidence="12">
        <text>tRNA(Tyr) + L-tyrosine + ATP = L-tyrosyl-tRNA(Tyr) + AMP + diphosphate + H(+)</text>
        <dbReference type="Rhea" id="RHEA:10220"/>
        <dbReference type="Rhea" id="RHEA-COMP:9706"/>
        <dbReference type="Rhea" id="RHEA-COMP:9707"/>
        <dbReference type="ChEBI" id="CHEBI:15378"/>
        <dbReference type="ChEBI" id="CHEBI:30616"/>
        <dbReference type="ChEBI" id="CHEBI:33019"/>
        <dbReference type="ChEBI" id="CHEBI:58315"/>
        <dbReference type="ChEBI" id="CHEBI:78442"/>
        <dbReference type="ChEBI" id="CHEBI:78536"/>
        <dbReference type="ChEBI" id="CHEBI:456215"/>
        <dbReference type="EC" id="6.1.1.1"/>
    </reaction>
</comment>
<dbReference type="NCBIfam" id="NF006330">
    <property type="entry name" value="PRK08560.1"/>
    <property type="match status" value="1"/>
</dbReference>
<name>A0A835YH37_9STRA</name>
<evidence type="ECO:0000256" key="1">
    <source>
        <dbReference type="ARBA" id="ARBA00002025"/>
    </source>
</evidence>
<evidence type="ECO:0000256" key="6">
    <source>
        <dbReference type="ARBA" id="ARBA00022598"/>
    </source>
</evidence>
<dbReference type="PANTHER" id="PTHR46264:SF4">
    <property type="entry name" value="TYROSINE--TRNA LIGASE, CYTOPLASMIC"/>
    <property type="match status" value="1"/>
</dbReference>
<evidence type="ECO:0000256" key="8">
    <source>
        <dbReference type="ARBA" id="ARBA00022840"/>
    </source>
</evidence>
<evidence type="ECO:0000256" key="5">
    <source>
        <dbReference type="ARBA" id="ARBA00022490"/>
    </source>
</evidence>
<evidence type="ECO:0000256" key="7">
    <source>
        <dbReference type="ARBA" id="ARBA00022741"/>
    </source>
</evidence>